<evidence type="ECO:0000313" key="1">
    <source>
        <dbReference type="EMBL" id="MEC3888426.1"/>
    </source>
</evidence>
<dbReference type="Proteomes" id="UP001297361">
    <property type="component" value="Unassembled WGS sequence"/>
</dbReference>
<gene>
    <name evidence="1" type="ORF">LLE72_011860</name>
</gene>
<sequence length="99" mass="10904">MKDPKVQRPAMPLHDDHREVGAFDAAGSSAHHLQAGAAHGGRGIFQCGDACAMRCKHARVMRNCAQSMARQVACAVEVRKRSRWHRSCNEKDRIAGLRA</sequence>
<dbReference type="AlphaFoldDB" id="A0AAJ2X3Y5"/>
<reference evidence="1" key="1">
    <citation type="submission" date="2021-10" db="EMBL/GenBank/DDBJ databases">
        <authorList>
            <person name="Hussein R."/>
            <person name="Harrison J."/>
            <person name="Studholme D.J."/>
            <person name="Vicente J."/>
            <person name="Grant M."/>
        </authorList>
    </citation>
    <scope>NUCLEOTIDE SEQUENCE</scope>
    <source>
        <strain evidence="1">NCPPB 2970</strain>
    </source>
</reference>
<protein>
    <submittedName>
        <fullName evidence="1">Uncharacterized protein</fullName>
    </submittedName>
</protein>
<comment type="caution">
    <text evidence="1">The sequence shown here is derived from an EMBL/GenBank/DDBJ whole genome shotgun (WGS) entry which is preliminary data.</text>
</comment>
<evidence type="ECO:0000313" key="2">
    <source>
        <dbReference type="Proteomes" id="UP001297361"/>
    </source>
</evidence>
<accession>A0AAJ2X3Y5</accession>
<reference evidence="1" key="2">
    <citation type="submission" date="2024-01" db="EMBL/GenBank/DDBJ databases">
        <title>Long-read genome sequencing of X. campestris pv. papavericola.</title>
        <authorList>
            <person name="Hussain R.M.F."/>
            <person name="Greer S."/>
            <person name="Harrison J."/>
            <person name="Grant M."/>
            <person name="Vicente J."/>
            <person name="Studholme D.J."/>
        </authorList>
    </citation>
    <scope>NUCLEOTIDE SEQUENCE</scope>
    <source>
        <strain evidence="1">NCPPB 2970</strain>
    </source>
</reference>
<name>A0AAJ2X3Y5_XANCA</name>
<dbReference type="EMBL" id="JAJFNJ020000003">
    <property type="protein sequence ID" value="MEC3888426.1"/>
    <property type="molecule type" value="Genomic_DNA"/>
</dbReference>
<proteinExistence type="predicted"/>
<organism evidence="1 2">
    <name type="scientific">Xanthomonas campestris pv. papavericola</name>
    <dbReference type="NCBI Taxonomy" id="487881"/>
    <lineage>
        <taxon>Bacteria</taxon>
        <taxon>Pseudomonadati</taxon>
        <taxon>Pseudomonadota</taxon>
        <taxon>Gammaproteobacteria</taxon>
        <taxon>Lysobacterales</taxon>
        <taxon>Lysobacteraceae</taxon>
        <taxon>Xanthomonas</taxon>
    </lineage>
</organism>
<dbReference type="RefSeq" id="WP_228423951.1">
    <property type="nucleotide sequence ID" value="NZ_JAJFNJ020000003.1"/>
</dbReference>